<dbReference type="Gene3D" id="1.25.40.10">
    <property type="entry name" value="Tetratricopeptide repeat domain"/>
    <property type="match status" value="1"/>
</dbReference>
<dbReference type="SMART" id="SM00028">
    <property type="entry name" value="TPR"/>
    <property type="match status" value="4"/>
</dbReference>
<dbReference type="PROSITE" id="PS50005">
    <property type="entry name" value="TPR"/>
    <property type="match status" value="1"/>
</dbReference>
<dbReference type="InterPro" id="IPR019734">
    <property type="entry name" value="TPR_rpt"/>
</dbReference>
<keyword evidence="3" id="KW-1185">Reference proteome</keyword>
<dbReference type="AlphaFoldDB" id="A0A5D6URM5"/>
<keyword evidence="1" id="KW-0802">TPR repeat</keyword>
<dbReference type="EMBL" id="VTHL01000029">
    <property type="protein sequence ID" value="TYZ06103.1"/>
    <property type="molecule type" value="Genomic_DNA"/>
</dbReference>
<dbReference type="SUPFAM" id="SSF48452">
    <property type="entry name" value="TPR-like"/>
    <property type="match status" value="1"/>
</dbReference>
<evidence type="ECO:0000313" key="2">
    <source>
        <dbReference type="EMBL" id="TYZ06103.1"/>
    </source>
</evidence>
<dbReference type="Proteomes" id="UP000322791">
    <property type="component" value="Unassembled WGS sequence"/>
</dbReference>
<proteinExistence type="predicted"/>
<accession>A0A5D6URM5</accession>
<evidence type="ECO:0000313" key="3">
    <source>
        <dbReference type="Proteomes" id="UP000322791"/>
    </source>
</evidence>
<gene>
    <name evidence="2" type="ORF">FY528_19445</name>
</gene>
<reference evidence="2 3" key="1">
    <citation type="submission" date="2019-08" db="EMBL/GenBank/DDBJ databases">
        <authorList>
            <person name="Seo M.-J."/>
        </authorList>
    </citation>
    <scope>NUCLEOTIDE SEQUENCE [LARGE SCALE GENOMIC DNA]</scope>
    <source>
        <strain evidence="2 3">KIGAM108</strain>
    </source>
</reference>
<name>A0A5D6URM5_9BACT</name>
<organism evidence="2 3">
    <name type="scientific">Hymenobacter lutimineralis</name>
    <dbReference type="NCBI Taxonomy" id="2606448"/>
    <lineage>
        <taxon>Bacteria</taxon>
        <taxon>Pseudomonadati</taxon>
        <taxon>Bacteroidota</taxon>
        <taxon>Cytophagia</taxon>
        <taxon>Cytophagales</taxon>
        <taxon>Hymenobacteraceae</taxon>
        <taxon>Hymenobacter</taxon>
    </lineage>
</organism>
<protein>
    <submittedName>
        <fullName evidence="2">Uncharacterized protein</fullName>
    </submittedName>
</protein>
<dbReference type="InterPro" id="IPR011990">
    <property type="entry name" value="TPR-like_helical_dom_sf"/>
</dbReference>
<comment type="caution">
    <text evidence="2">The sequence shown here is derived from an EMBL/GenBank/DDBJ whole genome shotgun (WGS) entry which is preliminary data.</text>
</comment>
<sequence>MQPNPNLPEPRSIGNLTRRAEVGLNAVHNIQLEASAHYWFERGNKHKAALEWDAARYCFYKALSIDKWHYRAWLFNAVANCMLDNAEEFYACIVQAYLKGVFEPDRWFVSALEKSEWELIQKKVKRRYLTCQVLDYNYDYGEWPFDWTSLDSFEKSTSFLNKILAAAIVIYNVWLGKGGYYSQYDENDNDFSGGFYEKAQPIALGELIDRVLDCSGIATEFYSPCPKEGRSVWKQDAQGKYFETTEFEDRSLTKLFPREELQNLFDVTASLIGGARMRLSLFHKRIEEAGYNSAYTNFHLGLSLLRLEKYAEAVEAFEYARAFEPRFNESSLFWCEVAAAKLQNYRVIWDSDAIEYHRVESKDLLKQSDVQEAIKCLEKAASLSRNEPIKWIAAGNAVLWYQNDFTKGVAYYQTAIALCKEVVNEEMILPKLWAQYNCSRACFAMGFDSQALNIYHSLALTLNVILGEYYGKDSVDKSSYEDQLVSLNVTNIDDLIECRQTIKFISEHGFLFLSQLSENIIGQALAH</sequence>
<evidence type="ECO:0000256" key="1">
    <source>
        <dbReference type="PROSITE-ProRule" id="PRU00339"/>
    </source>
</evidence>
<feature type="repeat" description="TPR" evidence="1">
    <location>
        <begin position="294"/>
        <end position="327"/>
    </location>
</feature>
<dbReference type="RefSeq" id="WP_149072687.1">
    <property type="nucleotide sequence ID" value="NZ_VTHL01000029.1"/>
</dbReference>